<dbReference type="AlphaFoldDB" id="A0A5B8I1J0"/>
<evidence type="ECO:0000313" key="3">
    <source>
        <dbReference type="EMBL" id="QDY65666.1"/>
    </source>
</evidence>
<keyword evidence="2" id="KW-1133">Transmembrane helix</keyword>
<evidence type="ECO:0000256" key="1">
    <source>
        <dbReference type="SAM" id="MobiDB-lite"/>
    </source>
</evidence>
<dbReference type="OrthoDB" id="4932021at2"/>
<accession>A0A5B8I1J0</accession>
<feature type="region of interest" description="Disordered" evidence="1">
    <location>
        <begin position="155"/>
        <end position="259"/>
    </location>
</feature>
<dbReference type="Proteomes" id="UP001060018">
    <property type="component" value="Chromosome"/>
</dbReference>
<dbReference type="KEGG" id="gar:AOZ07_10690"/>
<name>A0A5B8I1J0_9MICC</name>
<keyword evidence="2" id="KW-0472">Membrane</keyword>
<evidence type="ECO:0000313" key="4">
    <source>
        <dbReference type="EMBL" id="UUX57765.1"/>
    </source>
</evidence>
<dbReference type="RefSeq" id="WP_060701986.1">
    <property type="nucleotide sequence ID" value="NZ_CP012750.1"/>
</dbReference>
<dbReference type="EMBL" id="CP042260">
    <property type="protein sequence ID" value="QDY65666.1"/>
    <property type="molecule type" value="Genomic_DNA"/>
</dbReference>
<reference evidence="3 5" key="1">
    <citation type="submission" date="2019-07" db="EMBL/GenBank/DDBJ databases">
        <title>Complete Genome Sequence of drought tolerant Plant Growth-Promoting Rhizobacterium Glutamicibacter halophytocola DR408.</title>
        <authorList>
            <person name="Nishu S.D."/>
            <person name="Lee T.K."/>
        </authorList>
    </citation>
    <scope>NUCLEOTIDE SEQUENCE [LARGE SCALE GENOMIC DNA]</scope>
    <source>
        <strain evidence="3 5">DR408</strain>
    </source>
</reference>
<dbReference type="EMBL" id="CP102487">
    <property type="protein sequence ID" value="UUX57765.1"/>
    <property type="molecule type" value="Genomic_DNA"/>
</dbReference>
<protein>
    <recommendedName>
        <fullName evidence="7">Cell division protein FtsL</fullName>
    </recommendedName>
</protein>
<gene>
    <name evidence="3" type="ORF">FQA45_04720</name>
    <name evidence="4" type="ORF">NUH22_10605</name>
</gene>
<evidence type="ECO:0000313" key="5">
    <source>
        <dbReference type="Proteomes" id="UP000320717"/>
    </source>
</evidence>
<keyword evidence="2" id="KW-0812">Transmembrane</keyword>
<evidence type="ECO:0000313" key="6">
    <source>
        <dbReference type="Proteomes" id="UP001060018"/>
    </source>
</evidence>
<keyword evidence="5" id="KW-1185">Reference proteome</keyword>
<dbReference type="Proteomes" id="UP000320717">
    <property type="component" value="Chromosome"/>
</dbReference>
<feature type="transmembrane region" description="Helical" evidence="2">
    <location>
        <begin position="64"/>
        <end position="85"/>
    </location>
</feature>
<reference evidence="4" key="2">
    <citation type="journal article" date="2022" name="Pest Manag. Sci.">
        <title>Glutamicibacter halophytocola-mediated host fitness of potato tuber moth on Solanaceae crops.</title>
        <authorList>
            <person name="Wang W."/>
            <person name="Xiao G."/>
            <person name="Du G."/>
            <person name="Chang L."/>
            <person name="Yang Y."/>
            <person name="Ye J."/>
            <person name="Chen B."/>
        </authorList>
    </citation>
    <scope>NUCLEOTIDE SEQUENCE</scope>
    <source>
        <strain evidence="4">S2</strain>
    </source>
</reference>
<evidence type="ECO:0000256" key="2">
    <source>
        <dbReference type="SAM" id="Phobius"/>
    </source>
</evidence>
<proteinExistence type="predicted"/>
<organism evidence="4 6">
    <name type="scientific">Glutamicibacter halophytocola</name>
    <dbReference type="NCBI Taxonomy" id="1933880"/>
    <lineage>
        <taxon>Bacteria</taxon>
        <taxon>Bacillati</taxon>
        <taxon>Actinomycetota</taxon>
        <taxon>Actinomycetes</taxon>
        <taxon>Micrococcales</taxon>
        <taxon>Micrococcaceae</taxon>
        <taxon>Glutamicibacter</taxon>
    </lineage>
</organism>
<evidence type="ECO:0008006" key="7">
    <source>
        <dbReference type="Google" id="ProtNLM"/>
    </source>
</evidence>
<sequence length="259" mass="27498">MSQRAPRRVQKIAAVNNQPVVEGSAARALRPEPVLASQLPKGESRQRVTLSLVPRIKESNRRSMVTMSAILVLLAFSVIVTLVLLNTSVAQRQYDIVSLRNQERALSQENQALLKEAQSLAAPQALAAKAKDLGLVSPGAPGLISLSEGKVTQEAEDAVKAKGNKQEYGTLPLPGASVSEGEGTQADAESKKSSTPKTTVGKTSTEAEKKTESAQDSKEAEVKAEKRDREVAEDGRPVFQDAELNGGTIPAPSIKSPAN</sequence>
<feature type="compositionally biased region" description="Basic and acidic residues" evidence="1">
    <location>
        <begin position="205"/>
        <end position="236"/>
    </location>
</feature>
<feature type="compositionally biased region" description="Polar residues" evidence="1">
    <location>
        <begin position="193"/>
        <end position="204"/>
    </location>
</feature>